<comment type="similarity">
    <text evidence="1 7">Belongs to the ATP:guanido phosphotransferase family.</text>
</comment>
<dbReference type="InterPro" id="IPR014746">
    <property type="entry name" value="Gln_synth/guanido_kin_cat_dom"/>
</dbReference>
<dbReference type="PANTHER" id="PTHR11547">
    <property type="entry name" value="ARGININE OR CREATINE KINASE"/>
    <property type="match status" value="1"/>
</dbReference>
<dbReference type="PANTHER" id="PTHR11547:SF38">
    <property type="entry name" value="ARGININE KINASE 1-RELATED"/>
    <property type="match status" value="1"/>
</dbReference>
<dbReference type="PROSITE" id="PS51509">
    <property type="entry name" value="PHOSPHAGEN_KINASE_N"/>
    <property type="match status" value="1"/>
</dbReference>
<evidence type="ECO:0000256" key="2">
    <source>
        <dbReference type="ARBA" id="ARBA00012230"/>
    </source>
</evidence>
<gene>
    <name evidence="11" type="ORF">CEUTPL_LOCUS1618</name>
</gene>
<dbReference type="InterPro" id="IPR000749">
    <property type="entry name" value="ATP-guanido_PTrfase"/>
</dbReference>
<keyword evidence="6 8" id="KW-0067">ATP-binding</keyword>
<evidence type="ECO:0000313" key="11">
    <source>
        <dbReference type="EMBL" id="CAG9760901.1"/>
    </source>
</evidence>
<evidence type="ECO:0000256" key="7">
    <source>
        <dbReference type="PROSITE-ProRule" id="PRU00842"/>
    </source>
</evidence>
<feature type="domain" description="Phosphagen kinase C-terminal" evidence="10">
    <location>
        <begin position="133"/>
        <end position="372"/>
    </location>
</feature>
<feature type="binding site" evidence="8">
    <location>
        <begin position="136"/>
        <end position="140"/>
    </location>
    <ligand>
        <name>ATP</name>
        <dbReference type="ChEBI" id="CHEBI:30616"/>
    </ligand>
</feature>
<dbReference type="GO" id="GO:0004111">
    <property type="term" value="F:creatine kinase activity"/>
    <property type="evidence" value="ECO:0007669"/>
    <property type="project" value="InterPro"/>
</dbReference>
<name>A0A9N9MDI8_9CUCU</name>
<dbReference type="OrthoDB" id="430219at2759"/>
<keyword evidence="12" id="KW-1185">Reference proteome</keyword>
<protein>
    <recommendedName>
        <fullName evidence="2">arginine kinase</fullName>
        <ecNumber evidence="2">2.7.3.3</ecNumber>
    </recommendedName>
</protein>
<dbReference type="GO" id="GO:0046314">
    <property type="term" value="P:phosphocreatine biosynthetic process"/>
    <property type="evidence" value="ECO:0007669"/>
    <property type="project" value="InterPro"/>
</dbReference>
<comment type="caution">
    <text evidence="8">Lacks conserved residue(s) required for the propagation of feature annotation.</text>
</comment>
<evidence type="ECO:0000259" key="9">
    <source>
        <dbReference type="PROSITE" id="PS51509"/>
    </source>
</evidence>
<feature type="binding site" evidence="8">
    <location>
        <begin position="300"/>
        <end position="304"/>
    </location>
    <ligand>
        <name>ATP</name>
        <dbReference type="ChEBI" id="CHEBI:30616"/>
    </ligand>
</feature>
<feature type="binding site" evidence="8">
    <location>
        <begin position="328"/>
        <end position="333"/>
    </location>
    <ligand>
        <name>ATP</name>
        <dbReference type="ChEBI" id="CHEBI:30616"/>
    </ligand>
</feature>
<accession>A0A9N9MDI8</accession>
<dbReference type="InterPro" id="IPR022414">
    <property type="entry name" value="ATP-guanido_PTrfase_cat"/>
</dbReference>
<keyword evidence="3 8" id="KW-0808">Transferase</keyword>
<evidence type="ECO:0000256" key="5">
    <source>
        <dbReference type="ARBA" id="ARBA00022777"/>
    </source>
</evidence>
<evidence type="ECO:0000259" key="10">
    <source>
        <dbReference type="PROSITE" id="PS51510"/>
    </source>
</evidence>
<evidence type="ECO:0000313" key="12">
    <source>
        <dbReference type="Proteomes" id="UP001152799"/>
    </source>
</evidence>
<dbReference type="Proteomes" id="UP001152799">
    <property type="component" value="Chromosome 1"/>
</dbReference>
<dbReference type="EC" id="2.7.3.3" evidence="2"/>
<dbReference type="AlphaFoldDB" id="A0A9N9MDI8"/>
<dbReference type="Gene3D" id="1.10.135.10">
    <property type="entry name" value="ATP:guanido phosphotransferase, N-terminal domain"/>
    <property type="match status" value="1"/>
</dbReference>
<dbReference type="PROSITE" id="PS51510">
    <property type="entry name" value="PHOSPHAGEN_KINASE_C"/>
    <property type="match status" value="1"/>
</dbReference>
<dbReference type="InterPro" id="IPR036802">
    <property type="entry name" value="ATP-guanido_PTrfase_N_sf"/>
</dbReference>
<dbReference type="InterPro" id="IPR022413">
    <property type="entry name" value="ATP-guanido_PTrfase_N"/>
</dbReference>
<dbReference type="SUPFAM" id="SSF55931">
    <property type="entry name" value="Glutamine synthetase/guanido kinase"/>
    <property type="match status" value="1"/>
</dbReference>
<dbReference type="Gene3D" id="3.30.590.10">
    <property type="entry name" value="Glutamine synthetase/guanido kinase, catalytic domain"/>
    <property type="match status" value="1"/>
</dbReference>
<organism evidence="11 12">
    <name type="scientific">Ceutorhynchus assimilis</name>
    <name type="common">cabbage seed weevil</name>
    <dbReference type="NCBI Taxonomy" id="467358"/>
    <lineage>
        <taxon>Eukaryota</taxon>
        <taxon>Metazoa</taxon>
        <taxon>Ecdysozoa</taxon>
        <taxon>Arthropoda</taxon>
        <taxon>Hexapoda</taxon>
        <taxon>Insecta</taxon>
        <taxon>Pterygota</taxon>
        <taxon>Neoptera</taxon>
        <taxon>Endopterygota</taxon>
        <taxon>Coleoptera</taxon>
        <taxon>Polyphaga</taxon>
        <taxon>Cucujiformia</taxon>
        <taxon>Curculionidae</taxon>
        <taxon>Ceutorhynchinae</taxon>
        <taxon>Ceutorhynchus</taxon>
    </lineage>
</organism>
<dbReference type="Pfam" id="PF00217">
    <property type="entry name" value="ATP-gua_Ptrans"/>
    <property type="match status" value="1"/>
</dbReference>
<evidence type="ECO:0000256" key="8">
    <source>
        <dbReference type="PROSITE-ProRule" id="PRU00843"/>
    </source>
</evidence>
<dbReference type="GO" id="GO:0005615">
    <property type="term" value="C:extracellular space"/>
    <property type="evidence" value="ECO:0007669"/>
    <property type="project" value="TreeGrafter"/>
</dbReference>
<evidence type="ECO:0000256" key="3">
    <source>
        <dbReference type="ARBA" id="ARBA00022679"/>
    </source>
</evidence>
<dbReference type="SUPFAM" id="SSF48034">
    <property type="entry name" value="Guanido kinase N-terminal domain"/>
    <property type="match status" value="1"/>
</dbReference>
<dbReference type="EMBL" id="OU892277">
    <property type="protein sequence ID" value="CAG9760901.1"/>
    <property type="molecule type" value="Genomic_DNA"/>
</dbReference>
<keyword evidence="4 8" id="KW-0547">Nucleotide-binding</keyword>
<dbReference type="GO" id="GO:0004054">
    <property type="term" value="F:arginine kinase activity"/>
    <property type="evidence" value="ECO:0007669"/>
    <property type="project" value="UniProtKB-EC"/>
</dbReference>
<evidence type="ECO:0000256" key="6">
    <source>
        <dbReference type="ARBA" id="ARBA00022840"/>
    </source>
</evidence>
<sequence>MSEPGQMVSHWGSSDRVRDHVMACLESAFIRLAGSDSTSLLKRFFTREVLEELKMKTTSYGATLLDCIDTGVDNLDLEIGVYALDAECYSVFADLFVPIIEQYHQIETTTMQPGVDNWGPITDFKDVDPQGEYVVSTGVKCYRNLKGYPFSGLMSKPDYDEIETKLSEALRLLPLQFEGQLQGTYHSLSGVPANVQTEFIAENYFKNGKRLVGAAAVAGRRRFWPAGRGVFYNQEKTFMLYVGEDDHVTIMSMQQGGNMGEVLKRLTLALQHFHHTMEFSTDERFGFLTHCPSNLGQAMQAYFEIRVPKLATDMPKLQEIAAKYDMKIKVEDPNMEGVIELHNSKGFGRTEYQSLKMMSLGITEIIEAEKSAPNVDVLQQ</sequence>
<keyword evidence="5 8" id="KW-0418">Kinase</keyword>
<dbReference type="Pfam" id="PF02807">
    <property type="entry name" value="ATP-gua_PtransN"/>
    <property type="match status" value="1"/>
</dbReference>
<evidence type="ECO:0000256" key="4">
    <source>
        <dbReference type="ARBA" id="ARBA00022741"/>
    </source>
</evidence>
<proteinExistence type="inferred from homology"/>
<dbReference type="GO" id="GO:0005524">
    <property type="term" value="F:ATP binding"/>
    <property type="evidence" value="ECO:0007669"/>
    <property type="project" value="UniProtKB-UniRule"/>
</dbReference>
<dbReference type="FunFam" id="1.10.135.10:FF:000003">
    <property type="entry name" value="Three-domain arginine kinase"/>
    <property type="match status" value="1"/>
</dbReference>
<reference evidence="11" key="1">
    <citation type="submission" date="2022-01" db="EMBL/GenBank/DDBJ databases">
        <authorList>
            <person name="King R."/>
        </authorList>
    </citation>
    <scope>NUCLEOTIDE SEQUENCE</scope>
</reference>
<evidence type="ECO:0000256" key="1">
    <source>
        <dbReference type="ARBA" id="ARBA00006798"/>
    </source>
</evidence>
<feature type="domain" description="Phosphagen kinase N-terminal" evidence="9">
    <location>
        <begin position="20"/>
        <end position="105"/>
    </location>
</feature>